<reference evidence="2 3" key="1">
    <citation type="journal article" date="2020" name="Nature">
        <title>Six reference-quality genomes reveal evolution of bat adaptations.</title>
        <authorList>
            <person name="Jebb D."/>
            <person name="Huang Z."/>
            <person name="Pippel M."/>
            <person name="Hughes G.M."/>
            <person name="Lavrichenko K."/>
            <person name="Devanna P."/>
            <person name="Winkler S."/>
            <person name="Jermiin L.S."/>
            <person name="Skirmuntt E.C."/>
            <person name="Katzourakis A."/>
            <person name="Burkitt-Gray L."/>
            <person name="Ray D.A."/>
            <person name="Sullivan K.A.M."/>
            <person name="Roscito J.G."/>
            <person name="Kirilenko B.M."/>
            <person name="Davalos L.M."/>
            <person name="Corthals A.P."/>
            <person name="Power M.L."/>
            <person name="Jones G."/>
            <person name="Ransome R.D."/>
            <person name="Dechmann D.K.N."/>
            <person name="Locatelli A.G."/>
            <person name="Puechmaille S.J."/>
            <person name="Fedrigo O."/>
            <person name="Jarvis E.D."/>
            <person name="Hiller M."/>
            <person name="Vernes S.C."/>
            <person name="Myers E.W."/>
            <person name="Teeling E.C."/>
        </authorList>
    </citation>
    <scope>NUCLEOTIDE SEQUENCE [LARGE SCALE GENOMIC DNA]</scope>
    <source>
        <strain evidence="2">MMyoMyo1</strain>
        <tissue evidence="2">Flight muscle</tissue>
    </source>
</reference>
<keyword evidence="3" id="KW-1185">Reference proteome</keyword>
<protein>
    <submittedName>
        <fullName evidence="2">Uncharacterized protein</fullName>
    </submittedName>
</protein>
<feature type="chain" id="PRO_5029549518" evidence="1">
    <location>
        <begin position="21"/>
        <end position="200"/>
    </location>
</feature>
<proteinExistence type="predicted"/>
<evidence type="ECO:0000313" key="3">
    <source>
        <dbReference type="Proteomes" id="UP000527355"/>
    </source>
</evidence>
<dbReference type="AlphaFoldDB" id="A0A7J7YDP8"/>
<name>A0A7J7YDP8_MYOMY</name>
<organism evidence="2 3">
    <name type="scientific">Myotis myotis</name>
    <name type="common">Greater mouse-eared bat</name>
    <name type="synonym">Vespertilio myotis</name>
    <dbReference type="NCBI Taxonomy" id="51298"/>
    <lineage>
        <taxon>Eukaryota</taxon>
        <taxon>Metazoa</taxon>
        <taxon>Chordata</taxon>
        <taxon>Craniata</taxon>
        <taxon>Vertebrata</taxon>
        <taxon>Euteleostomi</taxon>
        <taxon>Mammalia</taxon>
        <taxon>Eutheria</taxon>
        <taxon>Laurasiatheria</taxon>
        <taxon>Chiroptera</taxon>
        <taxon>Yangochiroptera</taxon>
        <taxon>Vespertilionidae</taxon>
        <taxon>Myotis</taxon>
    </lineage>
</organism>
<evidence type="ECO:0000313" key="2">
    <source>
        <dbReference type="EMBL" id="KAF6360127.1"/>
    </source>
</evidence>
<feature type="signal peptide" evidence="1">
    <location>
        <begin position="1"/>
        <end position="20"/>
    </location>
</feature>
<comment type="caution">
    <text evidence="2">The sequence shown here is derived from an EMBL/GenBank/DDBJ whole genome shotgun (WGS) entry which is preliminary data.</text>
</comment>
<dbReference type="Proteomes" id="UP000527355">
    <property type="component" value="Unassembled WGS sequence"/>
</dbReference>
<sequence>MCGCCSFGGGGLLLIRQVHAACGCCSSDQSGLCQSAGVAAALRTRAHCLGCCCSSGVSEVHVLLLLLIQGQSAHVVDAPWTGNGLLAQYREQPTPIQGAAEHPLPRSGSPVQSALIRGGEATCSLYLLTNSSWVTGLPPFEKTHMLLRQPFLTVDPYLESPVVQQFFGPSFHSQTLCLSQGTRLSACAMWISSDPPGSEV</sequence>
<accession>A0A7J7YDP8</accession>
<evidence type="ECO:0000256" key="1">
    <source>
        <dbReference type="SAM" id="SignalP"/>
    </source>
</evidence>
<keyword evidence="1" id="KW-0732">Signal</keyword>
<gene>
    <name evidence="2" type="ORF">mMyoMyo1_011085</name>
</gene>
<dbReference type="EMBL" id="JABWUV010000004">
    <property type="protein sequence ID" value="KAF6360127.1"/>
    <property type="molecule type" value="Genomic_DNA"/>
</dbReference>